<dbReference type="AlphaFoldDB" id="A0A4R8A171"/>
<comment type="caution">
    <text evidence="3">The sequence shown here is derived from an EMBL/GenBank/DDBJ whole genome shotgun (WGS) entry which is preliminary data.</text>
</comment>
<reference evidence="3 4" key="1">
    <citation type="submission" date="2019-03" db="EMBL/GenBank/DDBJ databases">
        <title>Genomic Encyclopedia of Type Strains, Phase III (KMG-III): the genomes of soil and plant-associated and newly described type strains.</title>
        <authorList>
            <person name="Whitman W."/>
        </authorList>
    </citation>
    <scope>NUCLEOTIDE SEQUENCE [LARGE SCALE GENOMIC DNA]</scope>
    <source>
        <strain evidence="3 4">VKM Ac-2570</strain>
    </source>
</reference>
<evidence type="ECO:0000313" key="3">
    <source>
        <dbReference type="EMBL" id="TDW24257.1"/>
    </source>
</evidence>
<evidence type="ECO:0000259" key="2">
    <source>
        <dbReference type="Pfam" id="PF13205"/>
    </source>
</evidence>
<dbReference type="InterPro" id="IPR008930">
    <property type="entry name" value="Terpenoid_cyclase/PrenylTrfase"/>
</dbReference>
<dbReference type="Proteomes" id="UP000295447">
    <property type="component" value="Unassembled WGS sequence"/>
</dbReference>
<sequence>MFFLPPSSLNSSFRSSNTSKPRAIAVAVAVTVLALCATLACPASARTATAAGGASVVFSEDFEAGAPGWTYYTNGRDGAAQVVNSPTHGGIGALRGTATADPAQSEIGLAHIRDGLSFNEDNSALSFWYLAEGTATFRSLVVEVRTAAGADYFTTVPAGIATGAWTRASIALTDVSDQLAGAAITRFVVKAVTDSAAGTADFTIDDVEIANGVQPPPQASATSPVDGATNVRPNRVITAFLNTALDRTSVTDASATVSIAGQAVPAAVRYAAGQHAVMVVPLHPLPPNADVDVSITDVRSAAGVSLDQPITWGFRTAAGTNPAPPETLLRDELTSAAPWSLYSNADSSSAQIVTSPVHSGGTALQGVGTAAGPFVISHIRTAHWLDENSSIGFWFRVDGSAEPADLVVAAATDAGYTKFRVLDAGSIPTGEWRHVQLALSDIDPGLVGQFVRSVELKLETATGGEAAFTVDDVQVTQSLTPFATQVRAAAKDDDSPVGSLTPEIKTQVRELADQILTSQKPDGSLVVGPVGDPWSGKVDPYAANYATLGLLRAFEVTGKRAYREAADQWLAWYQSHMDADGIVDDCLGVYPNCVDTGDHDSVDSYAATYLLAVQKRVQVTPAGVARKQYLQAVQPFVTKAERALDTVFLTDGTTIAKQSYPVRFAMDNAETYNGEVAAVRLARDVHDAVQRRLAAYLAARNLYALRARYPVQPDGHFAVAVHPNGIQEGPLEHWFPDALASVLPLSHIGGPGDLPLFQQLVQKFDVGQADQRPLAINDTPQYMWWAQAALRVGDPAAAQHFVDEYLSIEGRRNPATLAITAGHLIRILTFDRDHSLWF</sequence>
<dbReference type="RefSeq" id="WP_134119451.1">
    <property type="nucleotide sequence ID" value="NZ_SODF01000001.1"/>
</dbReference>
<accession>A0A4R8A171</accession>
<proteinExistence type="predicted"/>
<keyword evidence="1" id="KW-0732">Signal</keyword>
<keyword evidence="4" id="KW-1185">Reference proteome</keyword>
<evidence type="ECO:0000256" key="1">
    <source>
        <dbReference type="ARBA" id="ARBA00022729"/>
    </source>
</evidence>
<organism evidence="3 4">
    <name type="scientific">Kribbella kalugense</name>
    <dbReference type="NCBI Taxonomy" id="2512221"/>
    <lineage>
        <taxon>Bacteria</taxon>
        <taxon>Bacillati</taxon>
        <taxon>Actinomycetota</taxon>
        <taxon>Actinomycetes</taxon>
        <taxon>Propionibacteriales</taxon>
        <taxon>Kribbellaceae</taxon>
        <taxon>Kribbella</taxon>
    </lineage>
</organism>
<dbReference type="SUPFAM" id="SSF48239">
    <property type="entry name" value="Terpenoid cyclases/Protein prenyltransferases"/>
    <property type="match status" value="1"/>
</dbReference>
<dbReference type="InterPro" id="IPR008928">
    <property type="entry name" value="6-hairpin_glycosidase_sf"/>
</dbReference>
<name>A0A4R8A171_9ACTN</name>
<dbReference type="Pfam" id="PF13205">
    <property type="entry name" value="Big_5"/>
    <property type="match status" value="1"/>
</dbReference>
<gene>
    <name evidence="3" type="ORF">EV650_3130</name>
</gene>
<dbReference type="SUPFAM" id="SSF48208">
    <property type="entry name" value="Six-hairpin glycosidases"/>
    <property type="match status" value="1"/>
</dbReference>
<feature type="domain" description="SbsA Ig-like" evidence="2">
    <location>
        <begin position="216"/>
        <end position="316"/>
    </location>
</feature>
<dbReference type="Gene3D" id="2.60.120.260">
    <property type="entry name" value="Galactose-binding domain-like"/>
    <property type="match status" value="2"/>
</dbReference>
<dbReference type="GO" id="GO:0005975">
    <property type="term" value="P:carbohydrate metabolic process"/>
    <property type="evidence" value="ECO:0007669"/>
    <property type="project" value="InterPro"/>
</dbReference>
<dbReference type="EMBL" id="SODF01000001">
    <property type="protein sequence ID" value="TDW24257.1"/>
    <property type="molecule type" value="Genomic_DNA"/>
</dbReference>
<dbReference type="InterPro" id="IPR032812">
    <property type="entry name" value="SbsA_Ig"/>
</dbReference>
<dbReference type="OrthoDB" id="2505409at2"/>
<protein>
    <submittedName>
        <fullName evidence="3">Ig-like domain-containing protein</fullName>
    </submittedName>
</protein>
<evidence type="ECO:0000313" key="4">
    <source>
        <dbReference type="Proteomes" id="UP000295447"/>
    </source>
</evidence>